<dbReference type="OrthoDB" id="289947at2"/>
<dbReference type="NCBIfam" id="TIGR02532">
    <property type="entry name" value="IV_pilin_GFxxxE"/>
    <property type="match status" value="1"/>
</dbReference>
<dbReference type="PROSITE" id="PS00409">
    <property type="entry name" value="PROKAR_NTER_METHYL"/>
    <property type="match status" value="1"/>
</dbReference>
<dbReference type="Pfam" id="PF07596">
    <property type="entry name" value="SBP_bac_10"/>
    <property type="match status" value="1"/>
</dbReference>
<dbReference type="STRING" id="886293.Sinac_3700"/>
<dbReference type="EMBL" id="CP003364">
    <property type="protein sequence ID" value="AGA27942.1"/>
    <property type="molecule type" value="Genomic_DNA"/>
</dbReference>
<proteinExistence type="predicted"/>
<keyword evidence="3" id="KW-1185">Reference proteome</keyword>
<organism evidence="2 3">
    <name type="scientific">Singulisphaera acidiphila (strain ATCC BAA-1392 / DSM 18658 / VKM B-2454 / MOB10)</name>
    <dbReference type="NCBI Taxonomy" id="886293"/>
    <lineage>
        <taxon>Bacteria</taxon>
        <taxon>Pseudomonadati</taxon>
        <taxon>Planctomycetota</taxon>
        <taxon>Planctomycetia</taxon>
        <taxon>Isosphaerales</taxon>
        <taxon>Isosphaeraceae</taxon>
        <taxon>Singulisphaera</taxon>
    </lineage>
</organism>
<evidence type="ECO:0000313" key="2">
    <source>
        <dbReference type="EMBL" id="AGA27942.1"/>
    </source>
</evidence>
<reference evidence="2 3" key="1">
    <citation type="submission" date="2012-02" db="EMBL/GenBank/DDBJ databases">
        <title>Complete sequence of chromosome of Singulisphaera acidiphila DSM 18658.</title>
        <authorList>
            <consortium name="US DOE Joint Genome Institute (JGI-PGF)"/>
            <person name="Lucas S."/>
            <person name="Copeland A."/>
            <person name="Lapidus A."/>
            <person name="Glavina del Rio T."/>
            <person name="Dalin E."/>
            <person name="Tice H."/>
            <person name="Bruce D."/>
            <person name="Goodwin L."/>
            <person name="Pitluck S."/>
            <person name="Peters L."/>
            <person name="Ovchinnikova G."/>
            <person name="Chertkov O."/>
            <person name="Kyrpides N."/>
            <person name="Mavromatis K."/>
            <person name="Ivanova N."/>
            <person name="Brettin T."/>
            <person name="Detter J.C."/>
            <person name="Han C."/>
            <person name="Larimer F."/>
            <person name="Land M."/>
            <person name="Hauser L."/>
            <person name="Markowitz V."/>
            <person name="Cheng J.-F."/>
            <person name="Hugenholtz P."/>
            <person name="Woyke T."/>
            <person name="Wu D."/>
            <person name="Tindall B."/>
            <person name="Pomrenke H."/>
            <person name="Brambilla E."/>
            <person name="Klenk H.-P."/>
            <person name="Eisen J.A."/>
        </authorList>
    </citation>
    <scope>NUCLEOTIDE SEQUENCE [LARGE SCALE GENOMIC DNA]</scope>
    <source>
        <strain evidence="3">ATCC BAA-1392 / DSM 18658 / VKM B-2454 / MOB10</strain>
    </source>
</reference>
<dbReference type="AlphaFoldDB" id="L0DFB5"/>
<dbReference type="InterPro" id="IPR045584">
    <property type="entry name" value="Pilin-like"/>
</dbReference>
<dbReference type="Proteomes" id="UP000010798">
    <property type="component" value="Chromosome"/>
</dbReference>
<dbReference type="KEGG" id="saci:Sinac_3700"/>
<dbReference type="PANTHER" id="PTHR30093:SF2">
    <property type="entry name" value="TYPE II SECRETION SYSTEM PROTEIN H"/>
    <property type="match status" value="1"/>
</dbReference>
<accession>L0DFB5</accession>
<dbReference type="InterPro" id="IPR027558">
    <property type="entry name" value="Pre_pil_HX9DG_C"/>
</dbReference>
<dbReference type="InterPro" id="IPR012902">
    <property type="entry name" value="N_methyl_site"/>
</dbReference>
<feature type="domain" description="DUF1559" evidence="1">
    <location>
        <begin position="31"/>
        <end position="352"/>
    </location>
</feature>
<evidence type="ECO:0000259" key="1">
    <source>
        <dbReference type="Pfam" id="PF07596"/>
    </source>
</evidence>
<dbReference type="NCBIfam" id="TIGR04294">
    <property type="entry name" value="pre_pil_HX9DG"/>
    <property type="match status" value="1"/>
</dbReference>
<dbReference type="PANTHER" id="PTHR30093">
    <property type="entry name" value="GENERAL SECRETION PATHWAY PROTEIN G"/>
    <property type="match status" value="1"/>
</dbReference>
<gene>
    <name evidence="2" type="ordered locus">Sinac_3700</name>
</gene>
<dbReference type="SUPFAM" id="SSF54523">
    <property type="entry name" value="Pili subunits"/>
    <property type="match status" value="1"/>
</dbReference>
<dbReference type="RefSeq" id="WP_015247081.1">
    <property type="nucleotide sequence ID" value="NC_019892.1"/>
</dbReference>
<evidence type="ECO:0000313" key="3">
    <source>
        <dbReference type="Proteomes" id="UP000010798"/>
    </source>
</evidence>
<dbReference type="Gene3D" id="3.30.700.10">
    <property type="entry name" value="Glycoprotein, Type 4 Pilin"/>
    <property type="match status" value="1"/>
</dbReference>
<name>L0DFB5_SINAD</name>
<dbReference type="Pfam" id="PF07963">
    <property type="entry name" value="N_methyl"/>
    <property type="match status" value="1"/>
</dbReference>
<protein>
    <submittedName>
        <fullName evidence="2">Prepilin-type N-terminal cleavage/methylation domain-containing protein</fullName>
    </submittedName>
</protein>
<dbReference type="eggNOG" id="COG2165">
    <property type="taxonomic scope" value="Bacteria"/>
</dbReference>
<sequence length="372" mass="39960">MKTERGFTLIELLVVIAIIAVLIALLLPAVQAAREAARRAQCTNNLKQLGLALHNYEGVNSCLPAAAQGIRDMPTTSSGYFIGICYMNFTGYHMMFPYLEQGNVFNATNFSAGTPHPAGAWYGWSTNENTTTFQFQGSMFLCPSNRVQGEFGYRFDYPANQTVDRAAVTDYLFNGGADTKATPPYYRPAARGPVGFNTATRFSEITDGLSQTFLVGEAAGGSAANKFIAVGGYRTSKRVCVPRGTEAAKAASSSGSSFEYDNLMFQAYGRPHVSSDPKTIIGGGLVAKTTDATGAYYGPNDCGGYTMSDDAWYVLPLPPAQRVPNFRSTHPGIVQFGLCDGSVRTIKNSVHPQVYMGLSTIAGDEVLSADTF</sequence>
<dbReference type="InterPro" id="IPR011453">
    <property type="entry name" value="DUF1559"/>
</dbReference>
<dbReference type="HOGENOM" id="CLU_041661_0_0_0"/>